<dbReference type="AlphaFoldDB" id="A0A975F754"/>
<gene>
    <name evidence="1" type="ORF">J9260_13385</name>
</gene>
<dbReference type="KEGG" id="tun:J9260_13385"/>
<reference evidence="1" key="1">
    <citation type="submission" date="2021-04" db="EMBL/GenBank/DDBJ databases">
        <title>Genomics, taxonomy and metabolism of representatives of sulfur bacteria of the genus Thiothrix: Thiothrix fructosivorans QT, Thiothrix unzii A1T and three new species, Thiothrix subterranea sp. nov., Thiothrix litoralis sp. nov. and 'Candidatus Thiothrix anitrata' sp. nov.</title>
        <authorList>
            <person name="Ravin N.V."/>
            <person name="Smolyakov D."/>
            <person name="Rudenko T.S."/>
            <person name="Mardanov A.V."/>
            <person name="Beletsky A.V."/>
            <person name="Markov N.D."/>
            <person name="Fomenkov A.I."/>
            <person name="Roberts R.J."/>
            <person name="Karnachuk O.V."/>
            <person name="Novikov A."/>
            <person name="Grabovich M.Y."/>
        </authorList>
    </citation>
    <scope>NUCLEOTIDE SEQUENCE</scope>
    <source>
        <strain evidence="1">A1</strain>
    </source>
</reference>
<evidence type="ECO:0000313" key="2">
    <source>
        <dbReference type="Proteomes" id="UP000672009"/>
    </source>
</evidence>
<dbReference type="RefSeq" id="WP_210218230.1">
    <property type="nucleotide sequence ID" value="NZ_CP072793.1"/>
</dbReference>
<dbReference type="EMBL" id="CP072793">
    <property type="protein sequence ID" value="QTR52690.1"/>
    <property type="molecule type" value="Genomic_DNA"/>
</dbReference>
<dbReference type="InterPro" id="IPR025048">
    <property type="entry name" value="DUF3987"/>
</dbReference>
<evidence type="ECO:0000313" key="1">
    <source>
        <dbReference type="EMBL" id="QTR52690.1"/>
    </source>
</evidence>
<sequence>MNTTPMTPTTGKPALSVVNGFIRTEKPTVNGWETPESLIVGTESAKYPLHALPGIVGQAVREVVEIVKCPPALAANSALSVLSVAAQGLANVQPLRSLKPSPLSLYLLSIGESGERKTTADNFFSDVLDTWAHQKQQERETDLIKGRAALAAWESEITGIKQAITQAGRKGENTRELQERLELAEATKPKPIHTPDMVFEDSTPESIAYDLAHKWPSAGILSGEAGVVFGGHGMKADNITRNVATLNKLWEGGSLSIKRRGVDGSFNVRNVRLSMGLAVQPSVIRDFYETNGEIARGSGFAARFLLAWPASTQGNRFLSLEEATRNHPKNSLNLFYAKLHEVLERQYQNAQHGALENLPTLQFSHDALKIWLEYFNSVEAELRAGGDMEYYRDIASKSADNAARLAGLFHVFNGADVLDTITGATMEAATTLASWHLYESRRFFGEIAVPTDLSNAIKLDDWLISYCRQNHTDTITRRDIQRLAPNKVRNGNDLDKALGELEDANRIRLTIEGRKHIIDVNPALLRG</sequence>
<organism evidence="1 2">
    <name type="scientific">Thiothrix unzii</name>
    <dbReference type="NCBI Taxonomy" id="111769"/>
    <lineage>
        <taxon>Bacteria</taxon>
        <taxon>Pseudomonadati</taxon>
        <taxon>Pseudomonadota</taxon>
        <taxon>Gammaproteobacteria</taxon>
        <taxon>Thiotrichales</taxon>
        <taxon>Thiotrichaceae</taxon>
        <taxon>Thiothrix</taxon>
    </lineage>
</organism>
<keyword evidence="2" id="KW-1185">Reference proteome</keyword>
<name>A0A975F754_9GAMM</name>
<dbReference type="Pfam" id="PF13148">
    <property type="entry name" value="DUF3987"/>
    <property type="match status" value="1"/>
</dbReference>
<protein>
    <submittedName>
        <fullName evidence="1">DUF3987 domain-containing protein</fullName>
    </submittedName>
</protein>
<dbReference type="Proteomes" id="UP000672009">
    <property type="component" value="Chromosome"/>
</dbReference>
<accession>A0A975F754</accession>
<proteinExistence type="predicted"/>